<protein>
    <recommendedName>
        <fullName evidence="4">VWFA domain-containing protein</fullName>
    </recommendedName>
</protein>
<dbReference type="Gene3D" id="3.40.50.410">
    <property type="entry name" value="von Willebrand factor, type A domain"/>
    <property type="match status" value="1"/>
</dbReference>
<dbReference type="SUPFAM" id="SSF53300">
    <property type="entry name" value="vWA-like"/>
    <property type="match status" value="1"/>
</dbReference>
<feature type="compositionally biased region" description="Basic residues" evidence="1">
    <location>
        <begin position="214"/>
        <end position="225"/>
    </location>
</feature>
<dbReference type="InterPro" id="IPR036465">
    <property type="entry name" value="vWFA_dom_sf"/>
</dbReference>
<dbReference type="EMBL" id="CP019606">
    <property type="protein sequence ID" value="AQP48118.1"/>
    <property type="molecule type" value="Genomic_DNA"/>
</dbReference>
<sequence>MTDPNRTHLAFLLDRSGSMQSIKTDTEGGFDAFIAEQRKQPGVCTVTLAQFDTEYEVNYVDLPIADVPPLNLEPRGMTALLDSIARLITDTGKRLAALPEDERPGTVIVGIMTDGMENSSKEWTHAAIKALIEQQENGYEWTFSYLGANQDAIEVGASIGISRDRSLTYDAANAADAMGAYTDSVSAMRTARAAGVPMAAAREAGAYSDEQRSKAKAPKSPRTGR</sequence>
<proteinExistence type="predicted"/>
<name>A0A1Q2CPR5_9ACTN</name>
<gene>
    <name evidence="2" type="ORF">BW730_12060</name>
</gene>
<dbReference type="Proteomes" id="UP000188145">
    <property type="component" value="Chromosome"/>
</dbReference>
<evidence type="ECO:0000256" key="1">
    <source>
        <dbReference type="SAM" id="MobiDB-lite"/>
    </source>
</evidence>
<dbReference type="RefSeq" id="WP_077686447.1">
    <property type="nucleotide sequence ID" value="NZ_CP019606.1"/>
</dbReference>
<feature type="region of interest" description="Disordered" evidence="1">
    <location>
        <begin position="200"/>
        <end position="225"/>
    </location>
</feature>
<dbReference type="OrthoDB" id="9790144at2"/>
<dbReference type="AlphaFoldDB" id="A0A1Q2CPR5"/>
<evidence type="ECO:0000313" key="2">
    <source>
        <dbReference type="EMBL" id="AQP48118.1"/>
    </source>
</evidence>
<dbReference type="KEGG" id="tes:BW730_12060"/>
<dbReference type="STRING" id="1332264.BW730_12060"/>
<organism evidence="2 3">
    <name type="scientific">Tessaracoccus aquimaris</name>
    <dbReference type="NCBI Taxonomy" id="1332264"/>
    <lineage>
        <taxon>Bacteria</taxon>
        <taxon>Bacillati</taxon>
        <taxon>Actinomycetota</taxon>
        <taxon>Actinomycetes</taxon>
        <taxon>Propionibacteriales</taxon>
        <taxon>Propionibacteriaceae</taxon>
        <taxon>Tessaracoccus</taxon>
    </lineage>
</organism>
<accession>A0A1Q2CPR5</accession>
<reference evidence="3" key="1">
    <citation type="submission" date="2017-02" db="EMBL/GenBank/DDBJ databases">
        <title>Tessaracoccus aquaemaris sp. nov., isolated from the intestine of a Korean rockfish, Sebastes schlegelii, in a marine aquaculture pond.</title>
        <authorList>
            <person name="Tak E.J."/>
            <person name="Bae J.-W."/>
        </authorList>
    </citation>
    <scope>NUCLEOTIDE SEQUENCE [LARGE SCALE GENOMIC DNA]</scope>
    <source>
        <strain evidence="3">NSG39</strain>
    </source>
</reference>
<keyword evidence="3" id="KW-1185">Reference proteome</keyword>
<evidence type="ECO:0008006" key="4">
    <source>
        <dbReference type="Google" id="ProtNLM"/>
    </source>
</evidence>
<evidence type="ECO:0000313" key="3">
    <source>
        <dbReference type="Proteomes" id="UP000188145"/>
    </source>
</evidence>